<feature type="transmembrane region" description="Helical" evidence="6">
    <location>
        <begin position="96"/>
        <end position="117"/>
    </location>
</feature>
<dbReference type="AlphaFoldDB" id="A0A418VSC8"/>
<evidence type="ECO:0000256" key="4">
    <source>
        <dbReference type="ARBA" id="ARBA00022989"/>
    </source>
</evidence>
<feature type="transmembrane region" description="Helical" evidence="6">
    <location>
        <begin position="357"/>
        <end position="375"/>
    </location>
</feature>
<evidence type="ECO:0000256" key="1">
    <source>
        <dbReference type="ARBA" id="ARBA00004651"/>
    </source>
</evidence>
<evidence type="ECO:0000313" key="8">
    <source>
        <dbReference type="EMBL" id="RJF79376.1"/>
    </source>
</evidence>
<evidence type="ECO:0000259" key="7">
    <source>
        <dbReference type="PROSITE" id="PS50850"/>
    </source>
</evidence>
<keyword evidence="2" id="KW-1003">Cell membrane</keyword>
<keyword evidence="9" id="KW-1185">Reference proteome</keyword>
<feature type="transmembrane region" description="Helical" evidence="6">
    <location>
        <begin position="71"/>
        <end position="90"/>
    </location>
</feature>
<feature type="transmembrane region" description="Helical" evidence="6">
    <location>
        <begin position="43"/>
        <end position="64"/>
    </location>
</feature>
<dbReference type="InterPro" id="IPR011701">
    <property type="entry name" value="MFS"/>
</dbReference>
<accession>A0A418VSC8</accession>
<evidence type="ECO:0000256" key="6">
    <source>
        <dbReference type="SAM" id="Phobius"/>
    </source>
</evidence>
<feature type="transmembrane region" description="Helical" evidence="6">
    <location>
        <begin position="160"/>
        <end position="179"/>
    </location>
</feature>
<dbReference type="PANTHER" id="PTHR43124:SF8">
    <property type="entry name" value="INNER MEMBRANE TRANSPORT PROTEIN YDHP"/>
    <property type="match status" value="1"/>
</dbReference>
<dbReference type="InterPro" id="IPR050189">
    <property type="entry name" value="MFS_Efflux_Transporters"/>
</dbReference>
<organism evidence="8 9">
    <name type="scientific">Azospirillum cavernae</name>
    <dbReference type="NCBI Taxonomy" id="2320860"/>
    <lineage>
        <taxon>Bacteria</taxon>
        <taxon>Pseudomonadati</taxon>
        <taxon>Pseudomonadota</taxon>
        <taxon>Alphaproteobacteria</taxon>
        <taxon>Rhodospirillales</taxon>
        <taxon>Azospirillaceae</taxon>
        <taxon>Azospirillum</taxon>
    </lineage>
</organism>
<feature type="transmembrane region" description="Helical" evidence="6">
    <location>
        <begin position="236"/>
        <end position="256"/>
    </location>
</feature>
<feature type="transmembrane region" description="Helical" evidence="6">
    <location>
        <begin position="331"/>
        <end position="351"/>
    </location>
</feature>
<protein>
    <submittedName>
        <fullName evidence="8">MFS transporter</fullName>
    </submittedName>
</protein>
<dbReference type="InterPro" id="IPR036259">
    <property type="entry name" value="MFS_trans_sf"/>
</dbReference>
<dbReference type="Proteomes" id="UP000283458">
    <property type="component" value="Unassembled WGS sequence"/>
</dbReference>
<dbReference type="CDD" id="cd17324">
    <property type="entry name" value="MFS_NepI_like"/>
    <property type="match status" value="1"/>
</dbReference>
<comment type="caution">
    <text evidence="8">The sequence shown here is derived from an EMBL/GenBank/DDBJ whole genome shotgun (WGS) entry which is preliminary data.</text>
</comment>
<dbReference type="SUPFAM" id="SSF103473">
    <property type="entry name" value="MFS general substrate transporter"/>
    <property type="match status" value="1"/>
</dbReference>
<dbReference type="InterPro" id="IPR020846">
    <property type="entry name" value="MFS_dom"/>
</dbReference>
<feature type="transmembrane region" description="Helical" evidence="6">
    <location>
        <begin position="290"/>
        <end position="310"/>
    </location>
</feature>
<dbReference type="PROSITE" id="PS50850">
    <property type="entry name" value="MFS"/>
    <property type="match status" value="1"/>
</dbReference>
<dbReference type="GO" id="GO:0005886">
    <property type="term" value="C:plasma membrane"/>
    <property type="evidence" value="ECO:0007669"/>
    <property type="project" value="UniProtKB-SubCell"/>
</dbReference>
<proteinExistence type="predicted"/>
<dbReference type="EMBL" id="QYUL01000003">
    <property type="protein sequence ID" value="RJF79376.1"/>
    <property type="molecule type" value="Genomic_DNA"/>
</dbReference>
<comment type="subcellular location">
    <subcellularLocation>
        <location evidence="1">Cell membrane</location>
        <topology evidence="1">Multi-pass membrane protein</topology>
    </subcellularLocation>
</comment>
<dbReference type="Pfam" id="PF07690">
    <property type="entry name" value="MFS_1"/>
    <property type="match status" value="1"/>
</dbReference>
<evidence type="ECO:0000256" key="3">
    <source>
        <dbReference type="ARBA" id="ARBA00022692"/>
    </source>
</evidence>
<evidence type="ECO:0000256" key="2">
    <source>
        <dbReference type="ARBA" id="ARBA00022475"/>
    </source>
</evidence>
<sequence length="394" mass="40179">MVPLPILALAAASFGIGTTEFVIMGLLPDVARSLDVTVPQAGYLVSGYAMGVVVGAPLMAMATARLPRKTALMALMAIFLIGNIGCALAPSYWLLMAARVLTAFAHGAFFGISAVVASDLVPRHQRTQAVSLVFAGLTIANILGVPLGTALGQVTGWRSTFVAVVAIGVVAGLAMIRFLPSGLPGSPGGLTAEFRALRRWPVLLPMLISVVSSISLFGTFTYIAPLLEHVSGLTPQAVTGALFVFGIGITLGNFAGGRLADKSALATIAGSFLMVVLVMVAFAFTSASALPAVLTVGVWGFVAFAVGAPLQLWVVDAATEAPNLASTLNQGAFNLGNALGAWIGGVAISAGVGYAELPWISAAVAMVALGLTLSARGASLRQQADDELVCDTPT</sequence>
<dbReference type="GO" id="GO:0022857">
    <property type="term" value="F:transmembrane transporter activity"/>
    <property type="evidence" value="ECO:0007669"/>
    <property type="project" value="InterPro"/>
</dbReference>
<keyword evidence="4 6" id="KW-1133">Transmembrane helix</keyword>
<reference evidence="8 9" key="1">
    <citation type="submission" date="2018-09" db="EMBL/GenBank/DDBJ databases">
        <authorList>
            <person name="Zhu H."/>
        </authorList>
    </citation>
    <scope>NUCLEOTIDE SEQUENCE [LARGE SCALE GENOMIC DNA]</scope>
    <source>
        <strain evidence="8 9">K2W22B-5</strain>
    </source>
</reference>
<evidence type="ECO:0000313" key="9">
    <source>
        <dbReference type="Proteomes" id="UP000283458"/>
    </source>
</evidence>
<evidence type="ECO:0000256" key="5">
    <source>
        <dbReference type="ARBA" id="ARBA00023136"/>
    </source>
</evidence>
<feature type="transmembrane region" description="Helical" evidence="6">
    <location>
        <begin position="129"/>
        <end position="148"/>
    </location>
</feature>
<feature type="domain" description="Major facilitator superfamily (MFS) profile" evidence="7">
    <location>
        <begin position="5"/>
        <end position="380"/>
    </location>
</feature>
<dbReference type="Gene3D" id="1.20.1250.20">
    <property type="entry name" value="MFS general substrate transporter like domains"/>
    <property type="match status" value="1"/>
</dbReference>
<dbReference type="RefSeq" id="WP_119832835.1">
    <property type="nucleotide sequence ID" value="NZ_QYUL01000003.1"/>
</dbReference>
<feature type="transmembrane region" description="Helical" evidence="6">
    <location>
        <begin position="263"/>
        <end position="284"/>
    </location>
</feature>
<gene>
    <name evidence="8" type="ORF">D3877_21595</name>
</gene>
<dbReference type="PANTHER" id="PTHR43124">
    <property type="entry name" value="PURINE EFFLUX PUMP PBUE"/>
    <property type="match status" value="1"/>
</dbReference>
<name>A0A418VSC8_9PROT</name>
<feature type="transmembrane region" description="Helical" evidence="6">
    <location>
        <begin position="200"/>
        <end position="224"/>
    </location>
</feature>
<keyword evidence="5 6" id="KW-0472">Membrane</keyword>
<keyword evidence="3 6" id="KW-0812">Transmembrane</keyword>
<dbReference type="OrthoDB" id="9788453at2"/>